<name>A0A9D6V7Z3_9BACT</name>
<evidence type="ECO:0000313" key="1">
    <source>
        <dbReference type="EMBL" id="MBI5252265.1"/>
    </source>
</evidence>
<accession>A0A9D6V7Z3</accession>
<comment type="caution">
    <text evidence="1">The sequence shown here is derived from an EMBL/GenBank/DDBJ whole genome shotgun (WGS) entry which is preliminary data.</text>
</comment>
<reference evidence="1" key="1">
    <citation type="submission" date="2020-07" db="EMBL/GenBank/DDBJ databases">
        <title>Huge and variable diversity of episymbiotic CPR bacteria and DPANN archaea in groundwater ecosystems.</title>
        <authorList>
            <person name="He C.Y."/>
            <person name="Keren R."/>
            <person name="Whittaker M."/>
            <person name="Farag I.F."/>
            <person name="Doudna J."/>
            <person name="Cate J.H.D."/>
            <person name="Banfield J.F."/>
        </authorList>
    </citation>
    <scope>NUCLEOTIDE SEQUENCE</scope>
    <source>
        <strain evidence="1">NC_groundwater_1664_Pr3_B-0.1um_52_9</strain>
    </source>
</reference>
<dbReference type="Proteomes" id="UP000807825">
    <property type="component" value="Unassembled WGS sequence"/>
</dbReference>
<dbReference type="AlphaFoldDB" id="A0A9D6V7Z3"/>
<dbReference type="EMBL" id="JACRDE010000585">
    <property type="protein sequence ID" value="MBI5252265.1"/>
    <property type="molecule type" value="Genomic_DNA"/>
</dbReference>
<gene>
    <name evidence="1" type="ORF">HY912_22450</name>
</gene>
<protein>
    <submittedName>
        <fullName evidence="1">Uncharacterized protein</fullName>
    </submittedName>
</protein>
<evidence type="ECO:0000313" key="2">
    <source>
        <dbReference type="Proteomes" id="UP000807825"/>
    </source>
</evidence>
<proteinExistence type="predicted"/>
<sequence length="285" mass="32400">MKRKVRVDAMEVLVDIQKGLNHPDLMAKYGLSPRGLASLLIKLKNALANFPKTNNRVSAYFRLVTNSAHKFVGSVETFDEDRICDVLPGARLERHSSDILDDLLDGMNNDELVEKHGFSKVKLRAIFDELTVAGCLQKHGGHYTIPNWQPLRVDFIWAKPMGNDRVLRHYIVAATTIYPVCDPNIKGELTEVEGDRIIIKGISSVINQAHTLVMQSENFLAGKPLVFDARCEWVRPDLWDEPCTAQFTIINMSDCVYEEFQEFLSSLTLTMLPFEEPERRLNIQV</sequence>
<organism evidence="1 2">
    <name type="scientific">Desulfomonile tiedjei</name>
    <dbReference type="NCBI Taxonomy" id="2358"/>
    <lineage>
        <taxon>Bacteria</taxon>
        <taxon>Pseudomonadati</taxon>
        <taxon>Thermodesulfobacteriota</taxon>
        <taxon>Desulfomonilia</taxon>
        <taxon>Desulfomonilales</taxon>
        <taxon>Desulfomonilaceae</taxon>
        <taxon>Desulfomonile</taxon>
    </lineage>
</organism>